<dbReference type="RefSeq" id="WP_081147448.1">
    <property type="nucleotide sequence ID" value="NZ_LVYD01000044.1"/>
</dbReference>
<keyword evidence="1" id="KW-0732">Signal</keyword>
<feature type="signal peptide" evidence="1">
    <location>
        <begin position="1"/>
        <end position="21"/>
    </location>
</feature>
<organism evidence="2 3">
    <name type="scientific">Niastella vici</name>
    <dbReference type="NCBI Taxonomy" id="1703345"/>
    <lineage>
        <taxon>Bacteria</taxon>
        <taxon>Pseudomonadati</taxon>
        <taxon>Bacteroidota</taxon>
        <taxon>Chitinophagia</taxon>
        <taxon>Chitinophagales</taxon>
        <taxon>Chitinophagaceae</taxon>
        <taxon>Niastella</taxon>
    </lineage>
</organism>
<dbReference type="EMBL" id="LVYD01000044">
    <property type="protein sequence ID" value="OQP63787.1"/>
    <property type="molecule type" value="Genomic_DNA"/>
</dbReference>
<dbReference type="InterPro" id="IPR021889">
    <property type="entry name" value="DUF3500"/>
</dbReference>
<protein>
    <recommendedName>
        <fullName evidence="4">DUF3500 domain-containing protein</fullName>
    </recommendedName>
</protein>
<proteinExistence type="predicted"/>
<dbReference type="STRING" id="1703345.A3860_22880"/>
<feature type="chain" id="PRO_5013071275" description="DUF3500 domain-containing protein" evidence="1">
    <location>
        <begin position="22"/>
        <end position="470"/>
    </location>
</feature>
<keyword evidence="3" id="KW-1185">Reference proteome</keyword>
<dbReference type="PANTHER" id="PTHR37489">
    <property type="entry name" value="DUF3500 DOMAIN-CONTAINING PROTEIN"/>
    <property type="match status" value="1"/>
</dbReference>
<gene>
    <name evidence="2" type="ORF">A3860_22880</name>
</gene>
<dbReference type="AlphaFoldDB" id="A0A1V9FZN7"/>
<evidence type="ECO:0000256" key="1">
    <source>
        <dbReference type="SAM" id="SignalP"/>
    </source>
</evidence>
<dbReference type="OrthoDB" id="581140at2"/>
<evidence type="ECO:0000313" key="3">
    <source>
        <dbReference type="Proteomes" id="UP000192796"/>
    </source>
</evidence>
<comment type="caution">
    <text evidence="2">The sequence shown here is derived from an EMBL/GenBank/DDBJ whole genome shotgun (WGS) entry which is preliminary data.</text>
</comment>
<accession>A0A1V9FZN7</accession>
<dbReference type="Pfam" id="PF12006">
    <property type="entry name" value="DUF3500"/>
    <property type="match status" value="1"/>
</dbReference>
<name>A0A1V9FZN7_9BACT</name>
<evidence type="ECO:0000313" key="2">
    <source>
        <dbReference type="EMBL" id="OQP63787.1"/>
    </source>
</evidence>
<reference evidence="2 3" key="1">
    <citation type="submission" date="2016-03" db="EMBL/GenBank/DDBJ databases">
        <title>Niastella vici sp. nov., isolated from farmland soil.</title>
        <authorList>
            <person name="Chen L."/>
            <person name="Wang D."/>
            <person name="Yang S."/>
            <person name="Wang G."/>
        </authorList>
    </citation>
    <scope>NUCLEOTIDE SEQUENCE [LARGE SCALE GENOMIC DNA]</scope>
    <source>
        <strain evidence="2 3">DJ57</strain>
    </source>
</reference>
<dbReference type="PANTHER" id="PTHR37489:SF1">
    <property type="entry name" value="DUF3500 DOMAIN-CONTAINING PROTEIN"/>
    <property type="match status" value="1"/>
</dbReference>
<dbReference type="PROSITE" id="PS51257">
    <property type="entry name" value="PROKAR_LIPOPROTEIN"/>
    <property type="match status" value="1"/>
</dbReference>
<evidence type="ECO:0008006" key="4">
    <source>
        <dbReference type="Google" id="ProtNLM"/>
    </source>
</evidence>
<dbReference type="Proteomes" id="UP000192796">
    <property type="component" value="Unassembled WGS sequence"/>
</dbReference>
<sequence>MKGKFVLLFSSVLLTIAGFIACKKDSSDSSSSGSSATVTALNCSSATFSATATINVAYQATATVPYTGGNGVSYSAGSAISSTGVTGLTATLASGTLASGAGNLTYAISGTPTSSGTAVFAISFGGQSCSLSLTVNAAATTTDCSSKTGIEKILCLIDNVKATLSSSQISSMQISYTLASAEKWSNFPDAIYGNRIGLKLSGLSTTQKTAILALLQAVSGSGSNEGYDELVQLLAADNYLGGSDYGESNYHICILGTPSASGTFEIYFGGHHTQLSNTYINGTLVGGTPSFRGVEPCTYGTSTSFSAAVNSSSTATSIIPMNQEAAALSALLTGLSSTNLATAKQSTTFSDLVCGPQVDWSFPTTKLGVKGSSLSSSEQALLLAAINTYVNDLDAASASTFLTLYTNELSDTYVAYSGTTGLITKYDYIRIDGPHVWIEYSVGSGVVLSNPATHPHSVWRDRSYDYGGTK</sequence>